<feature type="region of interest" description="Disordered" evidence="1">
    <location>
        <begin position="125"/>
        <end position="162"/>
    </location>
</feature>
<dbReference type="AlphaFoldDB" id="K0S9R5"/>
<feature type="region of interest" description="Disordered" evidence="1">
    <location>
        <begin position="69"/>
        <end position="111"/>
    </location>
</feature>
<keyword evidence="3" id="KW-1185">Reference proteome</keyword>
<evidence type="ECO:0000313" key="2">
    <source>
        <dbReference type="EMBL" id="EJK55507.1"/>
    </source>
</evidence>
<accession>K0S9R5</accession>
<gene>
    <name evidence="2" type="ORF">THAOC_24760</name>
</gene>
<feature type="non-terminal residue" evidence="2">
    <location>
        <position position="1"/>
    </location>
</feature>
<feature type="compositionally biased region" description="Basic residues" evidence="1">
    <location>
        <begin position="97"/>
        <end position="110"/>
    </location>
</feature>
<feature type="region of interest" description="Disordered" evidence="1">
    <location>
        <begin position="1"/>
        <end position="40"/>
    </location>
</feature>
<dbReference type="EMBL" id="AGNL01033886">
    <property type="protein sequence ID" value="EJK55507.1"/>
    <property type="molecule type" value="Genomic_DNA"/>
</dbReference>
<feature type="compositionally biased region" description="Pro residues" evidence="1">
    <location>
        <begin position="1"/>
        <end position="10"/>
    </location>
</feature>
<comment type="caution">
    <text evidence="2">The sequence shown here is derived from an EMBL/GenBank/DDBJ whole genome shotgun (WGS) entry which is preliminary data.</text>
</comment>
<sequence length="162" mass="16256">SSSLGPPGPPGRRRRLASADADQAGGGRRAAAAASTPAAFRGATTDVAASVAREGVHPKLTVIKRAKSDELDVDDKDTQPQAQVAARSEKNGSGRRSWGRGRTGRSHTHRLAAEAVFLAGGFSAAATAGPKPSEGGEARQGGGRAAGGGRRGGGRFLSGHLA</sequence>
<name>K0S9R5_THAOC</name>
<organism evidence="2 3">
    <name type="scientific">Thalassiosira oceanica</name>
    <name type="common">Marine diatom</name>
    <dbReference type="NCBI Taxonomy" id="159749"/>
    <lineage>
        <taxon>Eukaryota</taxon>
        <taxon>Sar</taxon>
        <taxon>Stramenopiles</taxon>
        <taxon>Ochrophyta</taxon>
        <taxon>Bacillariophyta</taxon>
        <taxon>Coscinodiscophyceae</taxon>
        <taxon>Thalassiosirophycidae</taxon>
        <taxon>Thalassiosirales</taxon>
        <taxon>Thalassiosiraceae</taxon>
        <taxon>Thalassiosira</taxon>
    </lineage>
</organism>
<dbReference type="Proteomes" id="UP000266841">
    <property type="component" value="Unassembled WGS sequence"/>
</dbReference>
<evidence type="ECO:0000256" key="1">
    <source>
        <dbReference type="SAM" id="MobiDB-lite"/>
    </source>
</evidence>
<proteinExistence type="predicted"/>
<evidence type="ECO:0000313" key="3">
    <source>
        <dbReference type="Proteomes" id="UP000266841"/>
    </source>
</evidence>
<protein>
    <submittedName>
        <fullName evidence="2">Uncharacterized protein</fullName>
    </submittedName>
</protein>
<feature type="compositionally biased region" description="Low complexity" evidence="1">
    <location>
        <begin position="18"/>
        <end position="40"/>
    </location>
</feature>
<reference evidence="2 3" key="1">
    <citation type="journal article" date="2012" name="Genome Biol.">
        <title>Genome and low-iron response of an oceanic diatom adapted to chronic iron limitation.</title>
        <authorList>
            <person name="Lommer M."/>
            <person name="Specht M."/>
            <person name="Roy A.S."/>
            <person name="Kraemer L."/>
            <person name="Andreson R."/>
            <person name="Gutowska M.A."/>
            <person name="Wolf J."/>
            <person name="Bergner S.V."/>
            <person name="Schilhabel M.B."/>
            <person name="Klostermeier U.C."/>
            <person name="Beiko R.G."/>
            <person name="Rosenstiel P."/>
            <person name="Hippler M."/>
            <person name="Laroche J."/>
        </authorList>
    </citation>
    <scope>NUCLEOTIDE SEQUENCE [LARGE SCALE GENOMIC DNA]</scope>
    <source>
        <strain evidence="2 3">CCMP1005</strain>
    </source>
</reference>
<feature type="compositionally biased region" description="Gly residues" evidence="1">
    <location>
        <begin position="138"/>
        <end position="156"/>
    </location>
</feature>